<evidence type="ECO:0000256" key="1">
    <source>
        <dbReference type="SAM" id="MobiDB-lite"/>
    </source>
</evidence>
<feature type="compositionally biased region" description="Basic and acidic residues" evidence="1">
    <location>
        <begin position="88"/>
        <end position="98"/>
    </location>
</feature>
<name>A0A812JCH4_9DINO</name>
<dbReference type="AlphaFoldDB" id="A0A812JCH4"/>
<dbReference type="EMBL" id="CAJNDS010000433">
    <property type="protein sequence ID" value="CAE7205530.1"/>
    <property type="molecule type" value="Genomic_DNA"/>
</dbReference>
<keyword evidence="3" id="KW-1185">Reference proteome</keyword>
<reference evidence="2" key="1">
    <citation type="submission" date="2021-02" db="EMBL/GenBank/DDBJ databases">
        <authorList>
            <person name="Dougan E. K."/>
            <person name="Rhodes N."/>
            <person name="Thang M."/>
            <person name="Chan C."/>
        </authorList>
    </citation>
    <scope>NUCLEOTIDE SEQUENCE</scope>
</reference>
<feature type="region of interest" description="Disordered" evidence="1">
    <location>
        <begin position="88"/>
        <end position="110"/>
    </location>
</feature>
<sequence length="110" mass="12493">MVSCIDSAPVETFALAATSKHMRVRHPRLDTLLQRVYERQDQSSGAMVARIASLERQIGLLNGQFLASTSRYHDRRQLIPQQIGGRLDSWEPFRKDNSESTPPCRLPTTQ</sequence>
<evidence type="ECO:0000313" key="2">
    <source>
        <dbReference type="EMBL" id="CAE7205530.1"/>
    </source>
</evidence>
<gene>
    <name evidence="2" type="ORF">SNAT2548_LOCUS6484</name>
</gene>
<dbReference type="Proteomes" id="UP000604046">
    <property type="component" value="Unassembled WGS sequence"/>
</dbReference>
<comment type="caution">
    <text evidence="2">The sequence shown here is derived from an EMBL/GenBank/DDBJ whole genome shotgun (WGS) entry which is preliminary data.</text>
</comment>
<protein>
    <submittedName>
        <fullName evidence="2">Uncharacterized protein</fullName>
    </submittedName>
</protein>
<evidence type="ECO:0000313" key="3">
    <source>
        <dbReference type="Proteomes" id="UP000604046"/>
    </source>
</evidence>
<accession>A0A812JCH4</accession>
<organism evidence="2 3">
    <name type="scientific">Symbiodinium natans</name>
    <dbReference type="NCBI Taxonomy" id="878477"/>
    <lineage>
        <taxon>Eukaryota</taxon>
        <taxon>Sar</taxon>
        <taxon>Alveolata</taxon>
        <taxon>Dinophyceae</taxon>
        <taxon>Suessiales</taxon>
        <taxon>Symbiodiniaceae</taxon>
        <taxon>Symbiodinium</taxon>
    </lineage>
</organism>
<proteinExistence type="predicted"/>